<dbReference type="Gene3D" id="3.40.50.300">
    <property type="entry name" value="P-loop containing nucleotide triphosphate hydrolases"/>
    <property type="match status" value="1"/>
</dbReference>
<reference evidence="5" key="1">
    <citation type="journal article" date="2020" name="Stud. Mycol.">
        <title>101 Dothideomycetes genomes: a test case for predicting lifestyles and emergence of pathogens.</title>
        <authorList>
            <person name="Haridas S."/>
            <person name="Albert R."/>
            <person name="Binder M."/>
            <person name="Bloem J."/>
            <person name="Labutti K."/>
            <person name="Salamov A."/>
            <person name="Andreopoulos B."/>
            <person name="Baker S."/>
            <person name="Barry K."/>
            <person name="Bills G."/>
            <person name="Bluhm B."/>
            <person name="Cannon C."/>
            <person name="Castanera R."/>
            <person name="Culley D."/>
            <person name="Daum C."/>
            <person name="Ezra D."/>
            <person name="Gonzalez J."/>
            <person name="Henrissat B."/>
            <person name="Kuo A."/>
            <person name="Liang C."/>
            <person name="Lipzen A."/>
            <person name="Lutzoni F."/>
            <person name="Magnuson J."/>
            <person name="Mondo S."/>
            <person name="Nolan M."/>
            <person name="Ohm R."/>
            <person name="Pangilinan J."/>
            <person name="Park H.-J."/>
            <person name="Ramirez L."/>
            <person name="Alfaro M."/>
            <person name="Sun H."/>
            <person name="Tritt A."/>
            <person name="Yoshinaga Y."/>
            <person name="Zwiers L.-H."/>
            <person name="Turgeon B."/>
            <person name="Goodwin S."/>
            <person name="Spatafora J."/>
            <person name="Crous P."/>
            <person name="Grigoriev I."/>
        </authorList>
    </citation>
    <scope>NUCLEOTIDE SEQUENCE</scope>
    <source>
        <strain evidence="5">CBS 115976</strain>
    </source>
</reference>
<evidence type="ECO:0000259" key="3">
    <source>
        <dbReference type="Pfam" id="PF17100"/>
    </source>
</evidence>
<evidence type="ECO:0000256" key="2">
    <source>
        <dbReference type="SAM" id="MobiDB-lite"/>
    </source>
</evidence>
<feature type="compositionally biased region" description="Basic and acidic residues" evidence="2">
    <location>
        <begin position="11"/>
        <end position="23"/>
    </location>
</feature>
<dbReference type="PANTHER" id="PTHR10039">
    <property type="entry name" value="AMELOGENIN"/>
    <property type="match status" value="1"/>
</dbReference>
<feature type="compositionally biased region" description="Basic residues" evidence="2">
    <location>
        <begin position="25"/>
        <end position="36"/>
    </location>
</feature>
<keyword evidence="1" id="KW-0677">Repeat</keyword>
<evidence type="ECO:0000313" key="5">
    <source>
        <dbReference type="EMBL" id="KAF2669730.1"/>
    </source>
</evidence>
<organism evidence="5 6">
    <name type="scientific">Microthyrium microscopicum</name>
    <dbReference type="NCBI Taxonomy" id="703497"/>
    <lineage>
        <taxon>Eukaryota</taxon>
        <taxon>Fungi</taxon>
        <taxon>Dikarya</taxon>
        <taxon>Ascomycota</taxon>
        <taxon>Pezizomycotina</taxon>
        <taxon>Dothideomycetes</taxon>
        <taxon>Dothideomycetes incertae sedis</taxon>
        <taxon>Microthyriales</taxon>
        <taxon>Microthyriaceae</taxon>
        <taxon>Microthyrium</taxon>
    </lineage>
</organism>
<dbReference type="Proteomes" id="UP000799302">
    <property type="component" value="Unassembled WGS sequence"/>
</dbReference>
<proteinExistence type="predicted"/>
<dbReference type="Gene3D" id="1.25.40.20">
    <property type="entry name" value="Ankyrin repeat-containing domain"/>
    <property type="match status" value="1"/>
</dbReference>
<evidence type="ECO:0000256" key="1">
    <source>
        <dbReference type="ARBA" id="ARBA00022737"/>
    </source>
</evidence>
<dbReference type="InterPro" id="IPR031359">
    <property type="entry name" value="NACHT_N"/>
</dbReference>
<sequence length="1106" mass="126793">MSDSKSGGHANQEDGAPKSDGGHWKLLKKRFKKRFKKSDSATTPQVQPDSENQTTEPEAEEIPAAELSLRLWTGAYDGLKQKGEHSDLVEDYEIILTKFIKGDSALKKENIFKDVDGTRRLQLMKQIVDKSQEKAKAHPRTEAVGETAGQIIEFASETVGGLLEAYPPAALAWSGICTLTPLFLKHIQAKKKMLDGLTYVIDQIDFSMKLAPLLLRENWKDDTDFKNLRDTMSKSIQNLYQSILLFEMNAVKACNSHWGTFFKDLVSYNDWDGQRKAIESTKAQVTEQMSQYNKEAEKEYLRTTVDVLSKSLDNQGRSLLEQQKSISIQEKAMSREMSKDHEKMVGEFNVTQHVKPSVEELSPLRVSDTCEWFFGNDKYYQHWLNSKENKVLVVSAPPGCGKSVLAATLCLQELPRQQPGTQVCYYFFKNQTEQQKITHALRILLNQLLANSIDLVAHVESEIRKEGKALMDDFYKLKKIFELAIKAGKTTSVICVLDALDECDPADLKTLLDWITSTISLQAKDDSTGCTTLKFLLTTRGLPKILNHFEFSGSIMQISTDGKENETAIQNEIQMVMEARFHQFVKRNKLDTETADVLWKGLQQSGKEERTYLWVELIFQELETTRKTKKAFESLMKAPPQDIYDLYDRLLASVQAKDIERVRVLLSLIFAAPKPLTLDEANFAVTLHLMESLPPKNLKEIGEELESEKHFLEWLTNTCGYFVTVYGKELYFIHQTAKDYLSDMVPLPVTPNDPSKEIEPSFIRGKLNERIAHAVSAECYITYLAMDPAYDCWLEWCTDKAYKLQALEVEDTKRWFENAPIRASFLMLAMTSWIDHFRGAREIRNENARVVAVDVDDKFSPTYCALWKHLPDGELKPVLGQSIKLWLRKERKDVNRQEEFSTEPLFLSVLLGQSKLFEHYLRPNGENQENFKAKLREQYYRLLQLAVEERDFELQQLMLDRLTEVSPISSRNSSLSAALRTSIHWVRGNPQVDMRTARLLIEHGALIDEPGREDMSPLAATLHFLAGADSTCAGGRVKKIEDLLKLGANWQDALEVVRKPKGMETKFIIKFRFNFMRKWLEEDGFFRRNPWYREAVRNAESRIGKD</sequence>
<evidence type="ECO:0000259" key="4">
    <source>
        <dbReference type="Pfam" id="PF24883"/>
    </source>
</evidence>
<dbReference type="OrthoDB" id="194358at2759"/>
<gene>
    <name evidence="5" type="ORF">BT63DRAFT_425404</name>
</gene>
<dbReference type="Pfam" id="PF24883">
    <property type="entry name" value="NPHP3_N"/>
    <property type="match status" value="1"/>
</dbReference>
<accession>A0A6A6UCY3</accession>
<feature type="compositionally biased region" description="Polar residues" evidence="2">
    <location>
        <begin position="40"/>
        <end position="55"/>
    </location>
</feature>
<dbReference type="Pfam" id="PF17100">
    <property type="entry name" value="NACHT_N"/>
    <property type="match status" value="1"/>
</dbReference>
<dbReference type="SUPFAM" id="SSF52540">
    <property type="entry name" value="P-loop containing nucleoside triphosphate hydrolases"/>
    <property type="match status" value="1"/>
</dbReference>
<feature type="domain" description="Nephrocystin 3-like N-terminal" evidence="4">
    <location>
        <begin position="368"/>
        <end position="540"/>
    </location>
</feature>
<protein>
    <recommendedName>
        <fullName evidence="7">NWD NACHT-NTPase N-terminal domain-containing protein</fullName>
    </recommendedName>
</protein>
<name>A0A6A6UCY3_9PEZI</name>
<evidence type="ECO:0000313" key="6">
    <source>
        <dbReference type="Proteomes" id="UP000799302"/>
    </source>
</evidence>
<dbReference type="InterPro" id="IPR036770">
    <property type="entry name" value="Ankyrin_rpt-contain_sf"/>
</dbReference>
<dbReference type="AlphaFoldDB" id="A0A6A6UCY3"/>
<dbReference type="EMBL" id="MU004235">
    <property type="protein sequence ID" value="KAF2669730.1"/>
    <property type="molecule type" value="Genomic_DNA"/>
</dbReference>
<dbReference type="InterPro" id="IPR056884">
    <property type="entry name" value="NPHP3-like_N"/>
</dbReference>
<feature type="domain" description="NWD NACHT-NTPase N-terminal" evidence="3">
    <location>
        <begin position="70"/>
        <end position="285"/>
    </location>
</feature>
<feature type="region of interest" description="Disordered" evidence="2">
    <location>
        <begin position="1"/>
        <end position="64"/>
    </location>
</feature>
<dbReference type="InterPro" id="IPR027417">
    <property type="entry name" value="P-loop_NTPase"/>
</dbReference>
<evidence type="ECO:0008006" key="7">
    <source>
        <dbReference type="Google" id="ProtNLM"/>
    </source>
</evidence>
<keyword evidence="6" id="KW-1185">Reference proteome</keyword>